<evidence type="ECO:0000313" key="9">
    <source>
        <dbReference type="Proteomes" id="UP000433876"/>
    </source>
</evidence>
<dbReference type="VEuPathDB" id="FungiDB:SMAC_06811"/>
<accession>A0A8S8ZJY3</accession>
<proteinExistence type="inferred from homology"/>
<organism evidence="8 9">
    <name type="scientific">Sordaria macrospora</name>
    <dbReference type="NCBI Taxonomy" id="5147"/>
    <lineage>
        <taxon>Eukaryota</taxon>
        <taxon>Fungi</taxon>
        <taxon>Dikarya</taxon>
        <taxon>Ascomycota</taxon>
        <taxon>Pezizomycotina</taxon>
        <taxon>Sordariomycetes</taxon>
        <taxon>Sordariomycetidae</taxon>
        <taxon>Sordariales</taxon>
        <taxon>Sordariaceae</taxon>
        <taxon>Sordaria</taxon>
    </lineage>
</organism>
<dbReference type="InterPro" id="IPR018170">
    <property type="entry name" value="Aldo/ket_reductase_CS"/>
</dbReference>
<dbReference type="PANTHER" id="PTHR11732">
    <property type="entry name" value="ALDO/KETO REDUCTASE"/>
    <property type="match status" value="1"/>
</dbReference>
<reference evidence="8 9" key="1">
    <citation type="submission" date="2017-07" db="EMBL/GenBank/DDBJ databases">
        <title>Genome sequence of the Sordaria macrospora wild type strain R19027.</title>
        <authorList>
            <person name="Nowrousian M."/>
            <person name="Teichert I."/>
            <person name="Kueck U."/>
        </authorList>
    </citation>
    <scope>NUCLEOTIDE SEQUENCE [LARGE SCALE GENOMIC DNA]</scope>
    <source>
        <strain evidence="8 9">R19027</strain>
        <tissue evidence="8">Mycelium</tissue>
    </source>
</reference>
<evidence type="ECO:0000259" key="7">
    <source>
        <dbReference type="Pfam" id="PF00248"/>
    </source>
</evidence>
<dbReference type="Gene3D" id="3.20.20.100">
    <property type="entry name" value="NADP-dependent oxidoreductase domain"/>
    <property type="match status" value="1"/>
</dbReference>
<evidence type="ECO:0000256" key="2">
    <source>
        <dbReference type="ARBA" id="ARBA00022857"/>
    </source>
</evidence>
<dbReference type="SUPFAM" id="SSF51430">
    <property type="entry name" value="NAD(P)-linked oxidoreductase"/>
    <property type="match status" value="1"/>
</dbReference>
<dbReference type="InterPro" id="IPR036812">
    <property type="entry name" value="NAD(P)_OxRdtase_dom_sf"/>
</dbReference>
<comment type="caution">
    <text evidence="8">The sequence shown here is derived from an EMBL/GenBank/DDBJ whole genome shotgun (WGS) entry which is preliminary data.</text>
</comment>
<sequence length="310" mass="34435">MATKTFKLNTGADIPALGLGTWQGESTLVKDAVVAALKAGYRLIDTAYCYGNEEHVGAGLKEAFDQGIVKREDVFVVTKLWATYTSRAEVGLEKSLKNLGLEYVDLFLVHWPLLMNPEGNDDRFPKLPNGERDILRDYSHIQIWKNMEKLVEGGKTKAIGVSNYSKRYLEELLPHATIVPAVNQIENHPQLPQQEIVDFCKEKGIHIMAYSPFGSTGSPVTSAEPVVKVAEKHGVKPTTVLLSYHLYRGSTVLPKSTNPDRIEANAKLIELDAEDQKLLNDYSEGLVKGGKVQRYVYPPFGVDFGFPDKS</sequence>
<dbReference type="PROSITE" id="PS00798">
    <property type="entry name" value="ALDOKETO_REDUCTASE_1"/>
    <property type="match status" value="1"/>
</dbReference>
<dbReference type="InterPro" id="IPR023210">
    <property type="entry name" value="NADP_OxRdtase_dom"/>
</dbReference>
<dbReference type="FunFam" id="3.20.20.100:FF:000007">
    <property type="entry name" value="NAD(P)H-dependent D-xylose reductase xyl1"/>
    <property type="match status" value="1"/>
</dbReference>
<feature type="site" description="Lowers pKa of active site Tyr" evidence="6">
    <location>
        <position position="79"/>
    </location>
</feature>
<evidence type="ECO:0000256" key="5">
    <source>
        <dbReference type="PIRSR" id="PIRSR000097-2"/>
    </source>
</evidence>
<feature type="domain" description="NADP-dependent oxidoreductase" evidence="7">
    <location>
        <begin position="17"/>
        <end position="279"/>
    </location>
</feature>
<protein>
    <recommendedName>
        <fullName evidence="7">NADP-dependent oxidoreductase domain-containing protein</fullName>
    </recommendedName>
</protein>
<dbReference type="EMBL" id="NMPR01000106">
    <property type="protein sequence ID" value="KAA8630363.1"/>
    <property type="molecule type" value="Genomic_DNA"/>
</dbReference>
<dbReference type="PROSITE" id="PS00062">
    <property type="entry name" value="ALDOKETO_REDUCTASE_2"/>
    <property type="match status" value="1"/>
</dbReference>
<evidence type="ECO:0000256" key="4">
    <source>
        <dbReference type="PIRSR" id="PIRSR000097-1"/>
    </source>
</evidence>
<evidence type="ECO:0000256" key="6">
    <source>
        <dbReference type="PIRSR" id="PIRSR000097-3"/>
    </source>
</evidence>
<dbReference type="OMA" id="MVNQIFL"/>
<feature type="binding site" evidence="5">
    <location>
        <position position="110"/>
    </location>
    <ligand>
        <name>substrate</name>
    </ligand>
</feature>
<dbReference type="Pfam" id="PF00248">
    <property type="entry name" value="Aldo_ket_red"/>
    <property type="match status" value="1"/>
</dbReference>
<dbReference type="PIRSF" id="PIRSF000097">
    <property type="entry name" value="AKR"/>
    <property type="match status" value="1"/>
</dbReference>
<feature type="active site" description="Proton donor" evidence="4">
    <location>
        <position position="50"/>
    </location>
</feature>
<comment type="similarity">
    <text evidence="1">Belongs to the aldo/keto reductase family.</text>
</comment>
<dbReference type="PROSITE" id="PS00063">
    <property type="entry name" value="ALDOKETO_REDUCTASE_3"/>
    <property type="match status" value="1"/>
</dbReference>
<dbReference type="InterPro" id="IPR020471">
    <property type="entry name" value="AKR"/>
</dbReference>
<evidence type="ECO:0000256" key="3">
    <source>
        <dbReference type="ARBA" id="ARBA00023002"/>
    </source>
</evidence>
<dbReference type="Proteomes" id="UP000433876">
    <property type="component" value="Unassembled WGS sequence"/>
</dbReference>
<evidence type="ECO:0000256" key="1">
    <source>
        <dbReference type="ARBA" id="ARBA00007905"/>
    </source>
</evidence>
<dbReference type="PRINTS" id="PR00069">
    <property type="entry name" value="ALDKETRDTASE"/>
</dbReference>
<dbReference type="AlphaFoldDB" id="A0A8S8ZJY3"/>
<keyword evidence="2" id="KW-0521">NADP</keyword>
<keyword evidence="3" id="KW-0560">Oxidoreductase</keyword>
<name>A0A8S8ZJY3_SORMA</name>
<gene>
    <name evidence="8" type="ORF">SMACR_06811</name>
</gene>
<dbReference type="GO" id="GO:0016491">
    <property type="term" value="F:oxidoreductase activity"/>
    <property type="evidence" value="ECO:0007669"/>
    <property type="project" value="UniProtKB-KW"/>
</dbReference>
<evidence type="ECO:0000313" key="8">
    <source>
        <dbReference type="EMBL" id="KAA8630363.1"/>
    </source>
</evidence>